<sequence>MFLSKTNHVSEERVSTFSIVRWGIGGTIMLSLALIVSFALLYSWFKYHSYTSLVLSIALFAAVAIVAFVKLNEEIHPTRYIDREVIGKTGVVISASTSVKPAVVKVDSQLWSAKCSSPLNAGDRVVVKARDGIYLIVEKVETYIS</sequence>
<evidence type="ECO:0000313" key="4">
    <source>
        <dbReference type="Proteomes" id="UP000241886"/>
    </source>
</evidence>
<dbReference type="InterPro" id="IPR012340">
    <property type="entry name" value="NA-bd_OB-fold"/>
</dbReference>
<dbReference type="Gene3D" id="2.40.50.140">
    <property type="entry name" value="Nucleic acid-binding proteins"/>
    <property type="match status" value="1"/>
</dbReference>
<proteinExistence type="predicted"/>
<keyword evidence="1" id="KW-0812">Transmembrane</keyword>
<dbReference type="SUPFAM" id="SSF141322">
    <property type="entry name" value="NfeD domain-like"/>
    <property type="match status" value="1"/>
</dbReference>
<protein>
    <recommendedName>
        <fullName evidence="2">NfeD-like C-terminal domain-containing protein</fullName>
    </recommendedName>
</protein>
<keyword evidence="1" id="KW-0472">Membrane</keyword>
<accession>A0A2R6C4G8</accession>
<dbReference type="InterPro" id="IPR002810">
    <property type="entry name" value="NfeD-like_C"/>
</dbReference>
<evidence type="ECO:0000256" key="1">
    <source>
        <dbReference type="SAM" id="Phobius"/>
    </source>
</evidence>
<feature type="transmembrane region" description="Helical" evidence="1">
    <location>
        <begin position="50"/>
        <end position="69"/>
    </location>
</feature>
<feature type="transmembrane region" description="Helical" evidence="1">
    <location>
        <begin position="20"/>
        <end position="44"/>
    </location>
</feature>
<dbReference type="Proteomes" id="UP000241886">
    <property type="component" value="Unassembled WGS sequence"/>
</dbReference>
<organism evidence="3 4">
    <name type="scientific">Candidatus Marsarchaeota G2 archaeon ECH_B_SAG-G16</name>
    <dbReference type="NCBI Taxonomy" id="1978167"/>
    <lineage>
        <taxon>Archaea</taxon>
        <taxon>Candidatus Marsarchaeota</taxon>
        <taxon>Candidatus Marsarchaeota group 2</taxon>
    </lineage>
</organism>
<comment type="caution">
    <text evidence="3">The sequence shown here is derived from an EMBL/GenBank/DDBJ whole genome shotgun (WGS) entry which is preliminary data.</text>
</comment>
<dbReference type="AlphaFoldDB" id="A0A2R6C4G8"/>
<gene>
    <name evidence="3" type="ORF">B9Q13_01090</name>
</gene>
<evidence type="ECO:0000259" key="2">
    <source>
        <dbReference type="Pfam" id="PF01957"/>
    </source>
</evidence>
<dbReference type="EMBL" id="NEXO01000016">
    <property type="protein sequence ID" value="PSO05728.1"/>
    <property type="molecule type" value="Genomic_DNA"/>
</dbReference>
<name>A0A2R6C4G8_9ARCH</name>
<feature type="domain" description="NfeD-like C-terminal" evidence="2">
    <location>
        <begin position="84"/>
        <end position="139"/>
    </location>
</feature>
<dbReference type="Pfam" id="PF01957">
    <property type="entry name" value="NfeD"/>
    <property type="match status" value="1"/>
</dbReference>
<keyword evidence="1" id="KW-1133">Transmembrane helix</keyword>
<evidence type="ECO:0000313" key="3">
    <source>
        <dbReference type="EMBL" id="PSO05728.1"/>
    </source>
</evidence>
<reference evidence="3 4" key="1">
    <citation type="submission" date="2017-04" db="EMBL/GenBank/DDBJ databases">
        <title>Novel microbial lineages endemic to geothermal iron-oxide mats fill important gaps in the evolutionary history of Archaea.</title>
        <authorList>
            <person name="Jay Z.J."/>
            <person name="Beam J.P."/>
            <person name="Dlakic M."/>
            <person name="Rusch D.B."/>
            <person name="Kozubal M.A."/>
            <person name="Inskeep W.P."/>
        </authorList>
    </citation>
    <scope>NUCLEOTIDE SEQUENCE [LARGE SCALE GENOMIC DNA]</scope>
    <source>
        <strain evidence="3">ECH_B_SAG-G16</strain>
    </source>
</reference>